<dbReference type="Proteomes" id="UP000198287">
    <property type="component" value="Unassembled WGS sequence"/>
</dbReference>
<keyword evidence="1" id="KW-0418">Kinase</keyword>
<gene>
    <name evidence="1" type="ORF">Fcan01_17651</name>
</gene>
<organism evidence="1 2">
    <name type="scientific">Folsomia candida</name>
    <name type="common">Springtail</name>
    <dbReference type="NCBI Taxonomy" id="158441"/>
    <lineage>
        <taxon>Eukaryota</taxon>
        <taxon>Metazoa</taxon>
        <taxon>Ecdysozoa</taxon>
        <taxon>Arthropoda</taxon>
        <taxon>Hexapoda</taxon>
        <taxon>Collembola</taxon>
        <taxon>Entomobryomorpha</taxon>
        <taxon>Isotomoidea</taxon>
        <taxon>Isotomidae</taxon>
        <taxon>Proisotominae</taxon>
        <taxon>Folsomia</taxon>
    </lineage>
</organism>
<accession>A0A226DRN6</accession>
<dbReference type="OMA" id="DFCAFES"/>
<keyword evidence="2" id="KW-1185">Reference proteome</keyword>
<protein>
    <submittedName>
        <fullName evidence="1">Shikimate kinase</fullName>
    </submittedName>
</protein>
<reference evidence="1 2" key="1">
    <citation type="submission" date="2015-12" db="EMBL/GenBank/DDBJ databases">
        <title>The genome of Folsomia candida.</title>
        <authorList>
            <person name="Faddeeva A."/>
            <person name="Derks M.F."/>
            <person name="Anvar Y."/>
            <person name="Smit S."/>
            <person name="Van Straalen N."/>
            <person name="Roelofs D."/>
        </authorList>
    </citation>
    <scope>NUCLEOTIDE SEQUENCE [LARGE SCALE GENOMIC DNA]</scope>
    <source>
        <strain evidence="1 2">VU population</strain>
        <tissue evidence="1">Whole body</tissue>
    </source>
</reference>
<sequence length="256" mass="28859">MCSQVEKDDQQDSSYTSISTDAAQTNIQCQSDVLLKTVLVKVGCQEKKEDRVVRLLFDEGSQRSYITYSTAKAIRICTEEVVLREKPIIGGIVPRVQNGPWIQELKAKGILLSDYSRHQVAEPDIQILIGSDLWGSIMTGRMIKLRCGLVACESIFGWSLSGPVPKFNSVLNESISMFTTEENVQEMWTLEALGIKDPIEVKSKLDQELIAKKHFAETVSRQADGRYSVGLPWIGEEKNIPNWWQRIDSSQQQGDY</sequence>
<proteinExistence type="predicted"/>
<name>A0A226DRN6_FOLCA</name>
<comment type="caution">
    <text evidence="1">The sequence shown here is derived from an EMBL/GenBank/DDBJ whole genome shotgun (WGS) entry which is preliminary data.</text>
</comment>
<dbReference type="GO" id="GO:0016301">
    <property type="term" value="F:kinase activity"/>
    <property type="evidence" value="ECO:0007669"/>
    <property type="project" value="UniProtKB-KW"/>
</dbReference>
<dbReference type="AlphaFoldDB" id="A0A226DRN6"/>
<evidence type="ECO:0000313" key="1">
    <source>
        <dbReference type="EMBL" id="OXA47678.1"/>
    </source>
</evidence>
<evidence type="ECO:0000313" key="2">
    <source>
        <dbReference type="Proteomes" id="UP000198287"/>
    </source>
</evidence>
<dbReference type="EMBL" id="LNIX01000013">
    <property type="protein sequence ID" value="OXA47678.1"/>
    <property type="molecule type" value="Genomic_DNA"/>
</dbReference>
<keyword evidence="1" id="KW-0808">Transferase</keyword>